<organism evidence="1 2">
    <name type="scientific">Patagioenas fasciata monilis</name>
    <dbReference type="NCBI Taxonomy" id="372326"/>
    <lineage>
        <taxon>Eukaryota</taxon>
        <taxon>Metazoa</taxon>
        <taxon>Chordata</taxon>
        <taxon>Craniata</taxon>
        <taxon>Vertebrata</taxon>
        <taxon>Euteleostomi</taxon>
        <taxon>Archelosauria</taxon>
        <taxon>Archosauria</taxon>
        <taxon>Dinosauria</taxon>
        <taxon>Saurischia</taxon>
        <taxon>Theropoda</taxon>
        <taxon>Coelurosauria</taxon>
        <taxon>Aves</taxon>
        <taxon>Neognathae</taxon>
        <taxon>Neoaves</taxon>
        <taxon>Columbimorphae</taxon>
        <taxon>Columbiformes</taxon>
        <taxon>Columbidae</taxon>
        <taxon>Patagioenas</taxon>
    </lineage>
</organism>
<keyword evidence="2" id="KW-1185">Reference proteome</keyword>
<dbReference type="EMBL" id="LSYS01008880">
    <property type="protein sequence ID" value="OPJ67979.1"/>
    <property type="molecule type" value="Genomic_DNA"/>
</dbReference>
<comment type="caution">
    <text evidence="1">The sequence shown here is derived from an EMBL/GenBank/DDBJ whole genome shotgun (WGS) entry which is preliminary data.</text>
</comment>
<gene>
    <name evidence="1" type="ORF">AV530_000725</name>
</gene>
<protein>
    <submittedName>
        <fullName evidence="1">Uncharacterized protein</fullName>
    </submittedName>
</protein>
<proteinExistence type="predicted"/>
<evidence type="ECO:0000313" key="2">
    <source>
        <dbReference type="Proteomes" id="UP000190648"/>
    </source>
</evidence>
<reference evidence="1 2" key="1">
    <citation type="submission" date="2016-02" db="EMBL/GenBank/DDBJ databases">
        <title>Band-tailed pigeon sequencing and assembly.</title>
        <authorList>
            <person name="Soares A.E."/>
            <person name="Novak B.J."/>
            <person name="Rice E.S."/>
            <person name="O'Connell B."/>
            <person name="Chang D."/>
            <person name="Weber S."/>
            <person name="Shapiro B."/>
        </authorList>
    </citation>
    <scope>NUCLEOTIDE SEQUENCE [LARGE SCALE GENOMIC DNA]</scope>
    <source>
        <strain evidence="1">BTP2013</strain>
        <tissue evidence="1">Blood</tissue>
    </source>
</reference>
<accession>A0A1V4J782</accession>
<evidence type="ECO:0000313" key="1">
    <source>
        <dbReference type="EMBL" id="OPJ67979.1"/>
    </source>
</evidence>
<dbReference type="Proteomes" id="UP000190648">
    <property type="component" value="Unassembled WGS sequence"/>
</dbReference>
<dbReference type="AlphaFoldDB" id="A0A1V4J782"/>
<sequence length="70" mass="7649">MHLRSSCGSLIMPRTSDTRLVIGDGPRAEAGVGFFTKCKCQRNHLSQLCFLPLGAFPYMCGSKDLVKDVS</sequence>
<name>A0A1V4J782_PATFA</name>